<evidence type="ECO:0000313" key="2">
    <source>
        <dbReference type="EMBL" id="GAA2344524.1"/>
    </source>
</evidence>
<comment type="caution">
    <text evidence="2">The sequence shown here is derived from an EMBL/GenBank/DDBJ whole genome shotgun (WGS) entry which is preliminary data.</text>
</comment>
<keyword evidence="1" id="KW-0472">Membrane</keyword>
<evidence type="ECO:0000256" key="1">
    <source>
        <dbReference type="SAM" id="Phobius"/>
    </source>
</evidence>
<name>A0ABN3G5A9_9ACTN</name>
<feature type="transmembrane region" description="Helical" evidence="1">
    <location>
        <begin position="39"/>
        <end position="58"/>
    </location>
</feature>
<protein>
    <recommendedName>
        <fullName evidence="4">Cardiolipin synthase N-terminal domain-containing protein</fullName>
    </recommendedName>
</protein>
<keyword evidence="1" id="KW-1133">Transmembrane helix</keyword>
<sequence>MYPSSLVWLLAGVVVILAFFVLVGYLARVLRAAQRLPGVISALGVFVGVLPAILYALYRVVGVA</sequence>
<keyword evidence="1" id="KW-0812">Transmembrane</keyword>
<accession>A0ABN3G5A9</accession>
<keyword evidence="3" id="KW-1185">Reference proteome</keyword>
<evidence type="ECO:0008006" key="4">
    <source>
        <dbReference type="Google" id="ProtNLM"/>
    </source>
</evidence>
<reference evidence="2 3" key="1">
    <citation type="journal article" date="2019" name="Int. J. Syst. Evol. Microbiol.">
        <title>The Global Catalogue of Microorganisms (GCM) 10K type strain sequencing project: providing services to taxonomists for standard genome sequencing and annotation.</title>
        <authorList>
            <consortium name="The Broad Institute Genomics Platform"/>
            <consortium name="The Broad Institute Genome Sequencing Center for Infectious Disease"/>
            <person name="Wu L."/>
            <person name="Ma J."/>
        </authorList>
    </citation>
    <scope>NUCLEOTIDE SEQUENCE [LARGE SCALE GENOMIC DNA]</scope>
    <source>
        <strain evidence="2 3">JCM 4316</strain>
    </source>
</reference>
<dbReference type="EMBL" id="BAAASD010000011">
    <property type="protein sequence ID" value="GAA2344524.1"/>
    <property type="molecule type" value="Genomic_DNA"/>
</dbReference>
<organism evidence="2 3">
    <name type="scientific">Streptomyces cuspidosporus</name>
    <dbReference type="NCBI Taxonomy" id="66882"/>
    <lineage>
        <taxon>Bacteria</taxon>
        <taxon>Bacillati</taxon>
        <taxon>Actinomycetota</taxon>
        <taxon>Actinomycetes</taxon>
        <taxon>Kitasatosporales</taxon>
        <taxon>Streptomycetaceae</taxon>
        <taxon>Streptomyces</taxon>
    </lineage>
</organism>
<gene>
    <name evidence="2" type="ORF">GCM10010246_32820</name>
</gene>
<dbReference type="RefSeq" id="WP_346175195.1">
    <property type="nucleotide sequence ID" value="NZ_BAAASD010000011.1"/>
</dbReference>
<proteinExistence type="predicted"/>
<evidence type="ECO:0000313" key="3">
    <source>
        <dbReference type="Proteomes" id="UP001500253"/>
    </source>
</evidence>
<feature type="transmembrane region" description="Helical" evidence="1">
    <location>
        <begin position="6"/>
        <end position="27"/>
    </location>
</feature>
<dbReference type="Proteomes" id="UP001500253">
    <property type="component" value="Unassembled WGS sequence"/>
</dbReference>